<comment type="caution">
    <text evidence="4">The sequence shown here is derived from an EMBL/GenBank/DDBJ whole genome shotgun (WGS) entry which is preliminary data.</text>
</comment>
<dbReference type="SUPFAM" id="SSF52058">
    <property type="entry name" value="L domain-like"/>
    <property type="match status" value="2"/>
</dbReference>
<keyword evidence="2" id="KW-0677">Repeat</keyword>
<evidence type="ECO:0000313" key="4">
    <source>
        <dbReference type="EMBL" id="CAI5758981.1"/>
    </source>
</evidence>
<keyword evidence="1" id="KW-0433">Leucine-rich repeat</keyword>
<evidence type="ECO:0000256" key="3">
    <source>
        <dbReference type="SAM" id="MobiDB-lite"/>
    </source>
</evidence>
<proteinExistence type="predicted"/>
<accession>A0A9W4TX11</accession>
<evidence type="ECO:0000256" key="1">
    <source>
        <dbReference type="ARBA" id="ARBA00022614"/>
    </source>
</evidence>
<dbReference type="PANTHER" id="PTHR45712:SF26">
    <property type="entry name" value="LRRNT DOMAIN-CONTAINING PROTEIN"/>
    <property type="match status" value="1"/>
</dbReference>
<dbReference type="OrthoDB" id="7451790at2759"/>
<dbReference type="SMART" id="SM00369">
    <property type="entry name" value="LRR_TYP"/>
    <property type="match status" value="3"/>
</dbReference>
<sequence>MSILSTAVDKLLHDSGGIDQIDNIIKSRKVSSNGGSDQIDLPLDTSPLLESVKDEEHLLNLNSNGTTTIKKNHTFPIKHFRDEVDDDIIDLQDIERSVFGSHVIEINFPNSNVHSHSAAPTDEFEEIAPLRSSLIKELESPPNTTIYGRSTKSIKKIEVGPQVQTISQSILSPSQNDSSQVKSQNGSFPPSSSTKSLRNGSGAFEKLSINDENKSNPVSETLQMEPSLKDYKLLNNNGDVKDDSVSIPGTPLLNNNSNDSSKLLIENSWILQDYEQFFGNDNFQKEINFCKSLRFVDESNRQKLPENNQSIIYISTRIINTNKVFDWFFSKSSDKKDLFIDLIMNNNGCSILLQIIKYFRENEKRLDQINDVFVKISAKLVNQIKIILEMFIELTKLYNKIKKLGLFIGLHSYEDGYVFGEPEENIKLKLPTNLEKLILTGDLKISDFVQLPMTINCIGLYNIESINYSKFNLIKNLNTLHINKSRIDMIGRLENFPIGFLELKDIKFDSSIIVNFNFERFQNLVSLSLSNLSFSQSRKLQFPNNLKKLEFIDCSLSSHIPPFPDTLRLLAMIKSKWMPKRNCNLAKLQRLKLIQIEVKDLTEKFTFLKNLTRLEINNCDYNKDHVLRLPKNLKFLKLSNIALKDIDLHSLSKLEILSLEKNEIDQLPLQMNLKSVRVIENKLNGFIKFELYPIKEMNIESNEDITGVSLNEATRFFNCSNTKIQTIIGNGLSKLILNGCNKIDWTYFKIPSSLVYLSLQNCNLTKFESQEHANNLKYLDLSNNHLGNIELSKFRSLQDLQLSNNNLTNLSSGYFPLSIKSINASDNLVSSVQVKECSKLIWFDLTSNNLVDFTKLEFPNFISTLIVTSNNFNEINQVPESLIHLELNSCKIKKVNLDLNVNKSLMQLCLNNNKLQFDNFKLSISKESNLKYLDLSLNYFKKFDFGIFENDDIEINEINLAGNLLKEVPDKMPENILSAIIFKAE</sequence>
<dbReference type="Gene3D" id="3.80.10.10">
    <property type="entry name" value="Ribonuclease Inhibitor"/>
    <property type="match status" value="2"/>
</dbReference>
<dbReference type="InterPro" id="IPR050333">
    <property type="entry name" value="SLRP"/>
</dbReference>
<gene>
    <name evidence="4" type="ORF">CANVERA_P3490</name>
</gene>
<feature type="region of interest" description="Disordered" evidence="3">
    <location>
        <begin position="169"/>
        <end position="227"/>
    </location>
</feature>
<dbReference type="EMBL" id="CANTUO010000003">
    <property type="protein sequence ID" value="CAI5758981.1"/>
    <property type="molecule type" value="Genomic_DNA"/>
</dbReference>
<name>A0A9W4TX11_9ASCO</name>
<protein>
    <recommendedName>
        <fullName evidence="6">L domain-like protein</fullName>
    </recommendedName>
</protein>
<feature type="compositionally biased region" description="Polar residues" evidence="3">
    <location>
        <begin position="215"/>
        <end position="224"/>
    </location>
</feature>
<dbReference type="AlphaFoldDB" id="A0A9W4TX11"/>
<dbReference type="InterPro" id="IPR003591">
    <property type="entry name" value="Leu-rich_rpt_typical-subtyp"/>
</dbReference>
<dbReference type="InterPro" id="IPR032675">
    <property type="entry name" value="LRR_dom_sf"/>
</dbReference>
<dbReference type="PROSITE" id="PS51450">
    <property type="entry name" value="LRR"/>
    <property type="match status" value="1"/>
</dbReference>
<reference evidence="4" key="1">
    <citation type="submission" date="2022-12" db="EMBL/GenBank/DDBJ databases">
        <authorList>
            <person name="Brejova B."/>
        </authorList>
    </citation>
    <scope>NUCLEOTIDE SEQUENCE</scope>
</reference>
<feature type="compositionally biased region" description="Polar residues" evidence="3">
    <location>
        <begin position="169"/>
        <end position="199"/>
    </location>
</feature>
<keyword evidence="5" id="KW-1185">Reference proteome</keyword>
<dbReference type="Proteomes" id="UP001152885">
    <property type="component" value="Unassembled WGS sequence"/>
</dbReference>
<dbReference type="PANTHER" id="PTHR45712">
    <property type="entry name" value="AGAP008170-PA"/>
    <property type="match status" value="1"/>
</dbReference>
<evidence type="ECO:0008006" key="6">
    <source>
        <dbReference type="Google" id="ProtNLM"/>
    </source>
</evidence>
<dbReference type="InterPro" id="IPR001611">
    <property type="entry name" value="Leu-rich_rpt"/>
</dbReference>
<evidence type="ECO:0000313" key="5">
    <source>
        <dbReference type="Proteomes" id="UP001152885"/>
    </source>
</evidence>
<organism evidence="4 5">
    <name type="scientific">Candida verbasci</name>
    <dbReference type="NCBI Taxonomy" id="1227364"/>
    <lineage>
        <taxon>Eukaryota</taxon>
        <taxon>Fungi</taxon>
        <taxon>Dikarya</taxon>
        <taxon>Ascomycota</taxon>
        <taxon>Saccharomycotina</taxon>
        <taxon>Pichiomycetes</taxon>
        <taxon>Debaryomycetaceae</taxon>
        <taxon>Candida/Lodderomyces clade</taxon>
        <taxon>Candida</taxon>
    </lineage>
</organism>
<evidence type="ECO:0000256" key="2">
    <source>
        <dbReference type="ARBA" id="ARBA00022737"/>
    </source>
</evidence>